<dbReference type="PROSITE" id="PS50011">
    <property type="entry name" value="PROTEIN_KINASE_DOM"/>
    <property type="match status" value="1"/>
</dbReference>
<evidence type="ECO:0000256" key="1">
    <source>
        <dbReference type="ARBA" id="ARBA00022679"/>
    </source>
</evidence>
<organism evidence="7">
    <name type="scientific">Attheya septentrionalis</name>
    <dbReference type="NCBI Taxonomy" id="420275"/>
    <lineage>
        <taxon>Eukaryota</taxon>
        <taxon>Sar</taxon>
        <taxon>Stramenopiles</taxon>
        <taxon>Ochrophyta</taxon>
        <taxon>Bacillariophyta</taxon>
        <taxon>Coscinodiscophyceae</taxon>
        <taxon>Chaetocerotophycidae</taxon>
        <taxon>Chaetocerotales</taxon>
        <taxon>Attheyaceae</taxon>
        <taxon>Attheya</taxon>
    </lineage>
</organism>
<evidence type="ECO:0000256" key="5">
    <source>
        <dbReference type="SAM" id="MobiDB-lite"/>
    </source>
</evidence>
<proteinExistence type="predicted"/>
<dbReference type="EMBL" id="HBHQ01004939">
    <property type="protein sequence ID" value="CAD9811463.1"/>
    <property type="molecule type" value="Transcribed_RNA"/>
</dbReference>
<feature type="region of interest" description="Disordered" evidence="5">
    <location>
        <begin position="452"/>
        <end position="482"/>
    </location>
</feature>
<evidence type="ECO:0000259" key="6">
    <source>
        <dbReference type="PROSITE" id="PS50011"/>
    </source>
</evidence>
<feature type="compositionally biased region" description="Polar residues" evidence="5">
    <location>
        <begin position="419"/>
        <end position="432"/>
    </location>
</feature>
<keyword evidence="4" id="KW-0067">ATP-binding</keyword>
<reference evidence="7" key="1">
    <citation type="submission" date="2021-01" db="EMBL/GenBank/DDBJ databases">
        <authorList>
            <person name="Corre E."/>
            <person name="Pelletier E."/>
            <person name="Niang G."/>
            <person name="Scheremetjew M."/>
            <person name="Finn R."/>
            <person name="Kale V."/>
            <person name="Holt S."/>
            <person name="Cochrane G."/>
            <person name="Meng A."/>
            <person name="Brown T."/>
            <person name="Cohen L."/>
        </authorList>
    </citation>
    <scope>NUCLEOTIDE SEQUENCE</scope>
    <source>
        <strain evidence="7">CCMP2084</strain>
    </source>
</reference>
<dbReference type="PANTHER" id="PTHR24348:SF22">
    <property type="entry name" value="NON-SPECIFIC SERINE_THREONINE PROTEIN KINASE"/>
    <property type="match status" value="1"/>
</dbReference>
<feature type="compositionally biased region" description="Polar residues" evidence="5">
    <location>
        <begin position="572"/>
        <end position="581"/>
    </location>
</feature>
<feature type="region of interest" description="Disordered" evidence="5">
    <location>
        <begin position="397"/>
        <end position="437"/>
    </location>
</feature>
<feature type="compositionally biased region" description="Polar residues" evidence="5">
    <location>
        <begin position="619"/>
        <end position="632"/>
    </location>
</feature>
<dbReference type="SUPFAM" id="SSF56112">
    <property type="entry name" value="Protein kinase-like (PK-like)"/>
    <property type="match status" value="1"/>
</dbReference>
<keyword evidence="3" id="KW-0418">Kinase</keyword>
<sequence length="1069" mass="116622">MTTPSSTPHAQPAFPANIPQHQQQYGRTNNGENSRIVAGYTLQQRLGSGSFATVYKGVKEVSSATSPGHLESQLRPGEADPDTVAVKAITRASEKLTKKVQENLELEISILRTYRHPNIVCLHGVQKTERHFYLILEYCAGGDLQRLIRSRKSGRITERLTRRLMRDLTAGLKFLWGQELIHRDIKPQNLLLTGPLPMDEMNDPSKIDGDEETRRHVDFPSSQFALKIADFGFARHLQTTSLAETLCGSPLYMAPEILQHHRYDAKADLWSAGTVLFEMITGRPPFHGENHIDLLRNIQRKAVRLPPGVQVSSECVTLLRILLNRNPLSRAGFQEFFVASEAFSALGCEGVPLAKGDEGQKNNLQHKMDLGTINETVDEDHASHPSAASMDTINTCAIPENKSPSTPQNTHHAHPLSVPLSQTDQQGPSSSPYPARTLMPNMEQMVHQVHPPFGALTPKANPGQQQGGNGPRKYTPFTPLEASPPFPPMKALGQMSLAYPPPLVLDSTSPPSPTRQYLIPPKATHQQRMRENSLFAVANTGDQAHYRRPGSSQSSSDDSEFVMVDHGGYRSGPTSPSTSHLKSGDQERQRRTPLQMWNQSKTNEPQTQKALSPPASPRYYNTTQVATPSSNLAPKRNKPRGMLSTSPGTGGALMGLIGASFGPSCTLPRFGGSPSQSHVNIERPDTGGKSHSSGNSFNMEVASKMLSAAEDVGRRAVNVAHLGDTRAYIAMKLLLANEESSSILSSTPMDGVEEEEEDGRSEDGITDNEDSSSTYTPIAGQRRMETIGRRINNSQKSVDSDDDDDEMPFAVSVEEPLQAPTSPVREDAAIMGHPLAASLMNSRTPGRASAVFIQSHFREALSCYLKALTMLKGAVSAAQRVITALNKIPTETEDPKSSMAYFRKRCEISFNWLAGQFSGVLERADAANVEVGKARGPESVVGNGETTQSVTVEELIYNHSLSCGRDGAVKQLLGQYEAARSCYRSAGLLAETLLMEPKLGADDRCVLDEHVCSFAERIQELDGLMLQQSSTTMQHTNSSRRGSSVIGLVGGITSQNKQTYGIVSHANAY</sequence>
<dbReference type="GO" id="GO:0004674">
    <property type="term" value="F:protein serine/threonine kinase activity"/>
    <property type="evidence" value="ECO:0007669"/>
    <property type="project" value="InterPro"/>
</dbReference>
<dbReference type="Pfam" id="PF00069">
    <property type="entry name" value="Pkinase"/>
    <property type="match status" value="1"/>
</dbReference>
<feature type="compositionally biased region" description="Polar residues" evidence="5">
    <location>
        <begin position="19"/>
        <end position="32"/>
    </location>
</feature>
<dbReference type="PROSITE" id="PS00108">
    <property type="entry name" value="PROTEIN_KINASE_ST"/>
    <property type="match status" value="1"/>
</dbReference>
<dbReference type="SMART" id="SM00220">
    <property type="entry name" value="S_TKc"/>
    <property type="match status" value="1"/>
</dbReference>
<dbReference type="GO" id="GO:0010506">
    <property type="term" value="P:regulation of autophagy"/>
    <property type="evidence" value="ECO:0007669"/>
    <property type="project" value="InterPro"/>
</dbReference>
<dbReference type="GO" id="GO:0000045">
    <property type="term" value="P:autophagosome assembly"/>
    <property type="evidence" value="ECO:0007669"/>
    <property type="project" value="TreeGrafter"/>
</dbReference>
<keyword evidence="1" id="KW-0808">Transferase</keyword>
<feature type="region of interest" description="Disordered" evidence="5">
    <location>
        <begin position="740"/>
        <end position="807"/>
    </location>
</feature>
<evidence type="ECO:0000256" key="2">
    <source>
        <dbReference type="ARBA" id="ARBA00022741"/>
    </source>
</evidence>
<dbReference type="InterPro" id="IPR011009">
    <property type="entry name" value="Kinase-like_dom_sf"/>
</dbReference>
<feature type="compositionally biased region" description="Acidic residues" evidence="5">
    <location>
        <begin position="751"/>
        <end position="770"/>
    </location>
</feature>
<feature type="region of interest" description="Disordered" evidence="5">
    <location>
        <begin position="1"/>
        <end position="32"/>
    </location>
</feature>
<accession>A0A7S2XJG1</accession>
<dbReference type="GO" id="GO:0005829">
    <property type="term" value="C:cytosol"/>
    <property type="evidence" value="ECO:0007669"/>
    <property type="project" value="TreeGrafter"/>
</dbReference>
<dbReference type="GO" id="GO:0000407">
    <property type="term" value="C:phagophore assembly site"/>
    <property type="evidence" value="ECO:0007669"/>
    <property type="project" value="TreeGrafter"/>
</dbReference>
<feature type="region of interest" description="Disordered" evidence="5">
    <location>
        <begin position="540"/>
        <end position="649"/>
    </location>
</feature>
<dbReference type="Gene3D" id="1.10.510.10">
    <property type="entry name" value="Transferase(Phosphotransferase) domain 1"/>
    <property type="match status" value="1"/>
</dbReference>
<evidence type="ECO:0000313" key="7">
    <source>
        <dbReference type="EMBL" id="CAD9811463.1"/>
    </source>
</evidence>
<dbReference type="GO" id="GO:0005776">
    <property type="term" value="C:autophagosome"/>
    <property type="evidence" value="ECO:0007669"/>
    <property type="project" value="TreeGrafter"/>
</dbReference>
<evidence type="ECO:0000256" key="4">
    <source>
        <dbReference type="ARBA" id="ARBA00022840"/>
    </source>
</evidence>
<protein>
    <recommendedName>
        <fullName evidence="6">Protein kinase domain-containing protein</fullName>
    </recommendedName>
</protein>
<feature type="compositionally biased region" description="Polar residues" evidence="5">
    <location>
        <begin position="595"/>
        <end position="610"/>
    </location>
</feature>
<feature type="region of interest" description="Disordered" evidence="5">
    <location>
        <begin position="668"/>
        <end position="696"/>
    </location>
</feature>
<dbReference type="PANTHER" id="PTHR24348">
    <property type="entry name" value="SERINE/THREONINE-PROTEIN KINASE UNC-51-RELATED"/>
    <property type="match status" value="1"/>
</dbReference>
<dbReference type="InterPro" id="IPR000719">
    <property type="entry name" value="Prot_kinase_dom"/>
</dbReference>
<dbReference type="GO" id="GO:0005524">
    <property type="term" value="F:ATP binding"/>
    <property type="evidence" value="ECO:0007669"/>
    <property type="project" value="UniProtKB-KW"/>
</dbReference>
<dbReference type="InterPro" id="IPR045269">
    <property type="entry name" value="Atg1-like"/>
</dbReference>
<keyword evidence="2" id="KW-0547">Nucleotide-binding</keyword>
<name>A0A7S2XJG1_9STRA</name>
<gene>
    <name evidence="7" type="ORF">ASEP1449_LOCUS3288</name>
</gene>
<evidence type="ECO:0000256" key="3">
    <source>
        <dbReference type="ARBA" id="ARBA00022777"/>
    </source>
</evidence>
<feature type="domain" description="Protein kinase" evidence="6">
    <location>
        <begin position="40"/>
        <end position="343"/>
    </location>
</feature>
<feature type="region of interest" description="Disordered" evidence="5">
    <location>
        <begin position="502"/>
        <end position="527"/>
    </location>
</feature>
<dbReference type="InterPro" id="IPR008271">
    <property type="entry name" value="Ser/Thr_kinase_AS"/>
</dbReference>
<dbReference type="AlphaFoldDB" id="A0A7S2XJG1"/>
<dbReference type="GO" id="GO:0016020">
    <property type="term" value="C:membrane"/>
    <property type="evidence" value="ECO:0007669"/>
    <property type="project" value="TreeGrafter"/>
</dbReference>